<dbReference type="RefSeq" id="XP_013891841.1">
    <property type="nucleotide sequence ID" value="XM_014036387.1"/>
</dbReference>
<feature type="compositionally biased region" description="Polar residues" evidence="1">
    <location>
        <begin position="31"/>
        <end position="40"/>
    </location>
</feature>
<dbReference type="KEGG" id="mng:MNEG_15143"/>
<name>A0A0D2LSR0_9CHLO</name>
<reference evidence="2 3" key="1">
    <citation type="journal article" date="2013" name="BMC Genomics">
        <title>Reconstruction of the lipid metabolism for the microalga Monoraphidium neglectum from its genome sequence reveals characteristics suitable for biofuel production.</title>
        <authorList>
            <person name="Bogen C."/>
            <person name="Al-Dilaimi A."/>
            <person name="Albersmeier A."/>
            <person name="Wichmann J."/>
            <person name="Grundmann M."/>
            <person name="Rupp O."/>
            <person name="Lauersen K.J."/>
            <person name="Blifernez-Klassen O."/>
            <person name="Kalinowski J."/>
            <person name="Goesmann A."/>
            <person name="Mussgnug J.H."/>
            <person name="Kruse O."/>
        </authorList>
    </citation>
    <scope>NUCLEOTIDE SEQUENCE [LARGE SCALE GENOMIC DNA]</scope>
    <source>
        <strain evidence="2 3">SAG 48.87</strain>
    </source>
</reference>
<evidence type="ECO:0000313" key="3">
    <source>
        <dbReference type="Proteomes" id="UP000054498"/>
    </source>
</evidence>
<dbReference type="EMBL" id="KK105287">
    <property type="protein sequence ID" value="KIY92821.1"/>
    <property type="molecule type" value="Genomic_DNA"/>
</dbReference>
<dbReference type="AlphaFoldDB" id="A0A0D2LSR0"/>
<gene>
    <name evidence="2" type="ORF">MNEG_15143</name>
</gene>
<protein>
    <submittedName>
        <fullName evidence="2">Uncharacterized protein</fullName>
    </submittedName>
</protein>
<feature type="region of interest" description="Disordered" evidence="1">
    <location>
        <begin position="117"/>
        <end position="137"/>
    </location>
</feature>
<proteinExistence type="predicted"/>
<evidence type="ECO:0000256" key="1">
    <source>
        <dbReference type="SAM" id="MobiDB-lite"/>
    </source>
</evidence>
<organism evidence="2 3">
    <name type="scientific">Monoraphidium neglectum</name>
    <dbReference type="NCBI Taxonomy" id="145388"/>
    <lineage>
        <taxon>Eukaryota</taxon>
        <taxon>Viridiplantae</taxon>
        <taxon>Chlorophyta</taxon>
        <taxon>core chlorophytes</taxon>
        <taxon>Chlorophyceae</taxon>
        <taxon>CS clade</taxon>
        <taxon>Sphaeropleales</taxon>
        <taxon>Selenastraceae</taxon>
        <taxon>Monoraphidium</taxon>
    </lineage>
</organism>
<feature type="region of interest" description="Disordered" evidence="1">
    <location>
        <begin position="1"/>
        <end position="48"/>
    </location>
</feature>
<sequence>MSGVLSLSPFKRATSGSPFGSDGGGGGSPGHTFQQQQRSLIPSYAHRDQKREIIRQQEEQLGSLKLQAQHQGAEIGRLQFELAGERQARTALQERLNMQYFKSSLLVDILVAQLLEGGQQKQRQEDNSGGSGQDGDK</sequence>
<accession>A0A0D2LSR0</accession>
<dbReference type="GeneID" id="25732775"/>
<dbReference type="Proteomes" id="UP000054498">
    <property type="component" value="Unassembled WGS sequence"/>
</dbReference>
<keyword evidence="3" id="KW-1185">Reference proteome</keyword>
<dbReference type="OrthoDB" id="10618372at2759"/>
<evidence type="ECO:0000313" key="2">
    <source>
        <dbReference type="EMBL" id="KIY92821.1"/>
    </source>
</evidence>